<dbReference type="Gene3D" id="1.10.10.60">
    <property type="entry name" value="Homeodomain-like"/>
    <property type="match status" value="1"/>
</dbReference>
<dbReference type="GO" id="GO:0004674">
    <property type="term" value="F:protein serine/threonine kinase activity"/>
    <property type="evidence" value="ECO:0007669"/>
    <property type="project" value="TreeGrafter"/>
</dbReference>
<dbReference type="InterPro" id="IPR009057">
    <property type="entry name" value="Homeodomain-like_sf"/>
</dbReference>
<keyword evidence="4" id="KW-0067">ATP-binding</keyword>
<feature type="domain" description="Protein kinase" evidence="5">
    <location>
        <begin position="37"/>
        <end position="314"/>
    </location>
</feature>
<evidence type="ECO:0000256" key="1">
    <source>
        <dbReference type="ARBA" id="ARBA00022679"/>
    </source>
</evidence>
<dbReference type="InterPro" id="IPR000719">
    <property type="entry name" value="Prot_kinase_dom"/>
</dbReference>
<dbReference type="Proteomes" id="UP000247702">
    <property type="component" value="Unassembled WGS sequence"/>
</dbReference>
<dbReference type="Pfam" id="PF07714">
    <property type="entry name" value="PK_Tyr_Ser-Thr"/>
    <property type="match status" value="1"/>
</dbReference>
<evidence type="ECO:0000256" key="4">
    <source>
        <dbReference type="ARBA" id="ARBA00022840"/>
    </source>
</evidence>
<dbReference type="InterPro" id="IPR011009">
    <property type="entry name" value="Kinase-like_dom_sf"/>
</dbReference>
<protein>
    <recommendedName>
        <fullName evidence="5">Protein kinase domain-containing protein</fullName>
    </recommendedName>
</protein>
<proteinExistence type="predicted"/>
<evidence type="ECO:0000259" key="5">
    <source>
        <dbReference type="PROSITE" id="PS50011"/>
    </source>
</evidence>
<dbReference type="InterPro" id="IPR001245">
    <property type="entry name" value="Ser-Thr/Tyr_kinase_cat_dom"/>
</dbReference>
<dbReference type="Gene3D" id="1.10.510.10">
    <property type="entry name" value="Transferase(Phosphotransferase) domain 1"/>
    <property type="match status" value="1"/>
</dbReference>
<dbReference type="EMBL" id="BEXD01000558">
    <property type="protein sequence ID" value="GBB88477.1"/>
    <property type="molecule type" value="Genomic_DNA"/>
</dbReference>
<evidence type="ECO:0000313" key="7">
    <source>
        <dbReference type="Proteomes" id="UP000247702"/>
    </source>
</evidence>
<keyword evidence="7" id="KW-1185">Reference proteome</keyword>
<dbReference type="PANTHER" id="PTHR44329:SF288">
    <property type="entry name" value="MITOGEN-ACTIVATED PROTEIN KINASE KINASE KINASE 20"/>
    <property type="match status" value="1"/>
</dbReference>
<comment type="caution">
    <text evidence="6">The sequence shown here is derived from an EMBL/GenBank/DDBJ whole genome shotgun (WGS) entry which is preliminary data.</text>
</comment>
<dbReference type="PROSITE" id="PS50011">
    <property type="entry name" value="PROTEIN_KINASE_DOM"/>
    <property type="match status" value="1"/>
</dbReference>
<reference evidence="6 7" key="1">
    <citation type="submission" date="2017-11" db="EMBL/GenBank/DDBJ databases">
        <title>The genome of Rhizophagus clarus HR1 reveals common genetic basis of auxotrophy among arbuscular mycorrhizal fungi.</title>
        <authorList>
            <person name="Kobayashi Y."/>
        </authorList>
    </citation>
    <scope>NUCLEOTIDE SEQUENCE [LARGE SCALE GENOMIC DNA]</scope>
    <source>
        <strain evidence="6 7">HR1</strain>
    </source>
</reference>
<dbReference type="STRING" id="94130.A0A2Z6QE32"/>
<dbReference type="PANTHER" id="PTHR44329">
    <property type="entry name" value="SERINE/THREONINE-PROTEIN KINASE TNNI3K-RELATED"/>
    <property type="match status" value="1"/>
</dbReference>
<keyword evidence="3" id="KW-0418">Kinase</keyword>
<evidence type="ECO:0000256" key="3">
    <source>
        <dbReference type="ARBA" id="ARBA00022777"/>
    </source>
</evidence>
<dbReference type="SUPFAM" id="SSF56112">
    <property type="entry name" value="Protein kinase-like (PK-like)"/>
    <property type="match status" value="1"/>
</dbReference>
<organism evidence="6 7">
    <name type="scientific">Rhizophagus clarus</name>
    <dbReference type="NCBI Taxonomy" id="94130"/>
    <lineage>
        <taxon>Eukaryota</taxon>
        <taxon>Fungi</taxon>
        <taxon>Fungi incertae sedis</taxon>
        <taxon>Mucoromycota</taxon>
        <taxon>Glomeromycotina</taxon>
        <taxon>Glomeromycetes</taxon>
        <taxon>Glomerales</taxon>
        <taxon>Glomeraceae</taxon>
        <taxon>Rhizophagus</taxon>
    </lineage>
</organism>
<dbReference type="AlphaFoldDB" id="A0A2Z6QE32"/>
<gene>
    <name evidence="6" type="ORF">RclHR1_01500007</name>
</gene>
<sequence length="433" mass="50650">MTTSTNEKNDNTVNKSIQWIKNGIINEYIIYHDYNEFQNIQRIGSGGFGDFYRANWKNSNTVVALKSLKNGDDFMKEIVNEVFKIILMQRVNFHTNIIQFFGLTSNTNCVDSNYLFILEYADSGTLKNYLKNNFNKLDWNIKKQFAIQIADAISCIHQKNIIHNDLVKHFIHSDNILVHRNVIKLADFGLSRRAGVSSSVKDIFGKVPYVDPQCLKNLTSKNDKKSDVYSVGVLLWEISSGKEPFASSDSSCNQIALTLHILDGKRETPIRNTPIDYINIYTKCWQDNPDDRPDIHQVFSDLTNLNINWLMSYFTEEDDNAIENYMKELSHLANPFTLISKRMNERFSAKMICNRWRDHLNPDLCHEPLDYNEKSYIINWIVSHQILDTSAYNIRWRELINEMKFKFGKLHSENKVKNFWHLHKLPKIQKTRT</sequence>
<dbReference type="InterPro" id="IPR051681">
    <property type="entry name" value="Ser/Thr_Kinases-Pseudokinases"/>
</dbReference>
<dbReference type="PRINTS" id="PR00109">
    <property type="entry name" value="TYRKINASE"/>
</dbReference>
<evidence type="ECO:0000256" key="2">
    <source>
        <dbReference type="ARBA" id="ARBA00022741"/>
    </source>
</evidence>
<dbReference type="GO" id="GO:0005524">
    <property type="term" value="F:ATP binding"/>
    <property type="evidence" value="ECO:0007669"/>
    <property type="project" value="UniProtKB-KW"/>
</dbReference>
<dbReference type="SUPFAM" id="SSF46689">
    <property type="entry name" value="Homeodomain-like"/>
    <property type="match status" value="1"/>
</dbReference>
<evidence type="ECO:0000313" key="6">
    <source>
        <dbReference type="EMBL" id="GBB88477.1"/>
    </source>
</evidence>
<keyword evidence="1" id="KW-0808">Transferase</keyword>
<keyword evidence="2" id="KW-0547">Nucleotide-binding</keyword>
<name>A0A2Z6QE32_9GLOM</name>
<accession>A0A2Z6QE32</accession>